<protein>
    <submittedName>
        <fullName evidence="2">Maker347</fullName>
    </submittedName>
</protein>
<dbReference type="Proteomes" id="UP000494163">
    <property type="component" value="Chromosome X"/>
</dbReference>
<evidence type="ECO:0000256" key="1">
    <source>
        <dbReference type="SAM" id="MobiDB-lite"/>
    </source>
</evidence>
<feature type="region of interest" description="Disordered" evidence="1">
    <location>
        <begin position="1"/>
        <end position="27"/>
    </location>
</feature>
<name>A0A0M4EZK4_DROBS</name>
<proteinExistence type="predicted"/>
<gene>
    <name evidence="2" type="ORF">Dbus_chrXg1498</name>
</gene>
<reference evidence="2 3" key="1">
    <citation type="submission" date="2015-08" db="EMBL/GenBank/DDBJ databases">
        <title>Ancestral chromatin configuration constrains chromatin evolution on differentiating sex chromosomes in Drosophila.</title>
        <authorList>
            <person name="Zhou Q."/>
            <person name="Bachtrog D."/>
        </authorList>
    </citation>
    <scope>NUCLEOTIDE SEQUENCE [LARGE SCALE GENOMIC DNA]</scope>
    <source>
        <tissue evidence="2">Whole larvae</tissue>
    </source>
</reference>
<dbReference type="EMBL" id="CP012528">
    <property type="protein sequence ID" value="ALC49642.1"/>
    <property type="molecule type" value="Genomic_DNA"/>
</dbReference>
<dbReference type="AlphaFoldDB" id="A0A0M4EZK4"/>
<accession>A0A0M4EZK4</accession>
<organism evidence="2 3">
    <name type="scientific">Drosophila busckii</name>
    <name type="common">Fruit fly</name>
    <dbReference type="NCBI Taxonomy" id="30019"/>
    <lineage>
        <taxon>Eukaryota</taxon>
        <taxon>Metazoa</taxon>
        <taxon>Ecdysozoa</taxon>
        <taxon>Arthropoda</taxon>
        <taxon>Hexapoda</taxon>
        <taxon>Insecta</taxon>
        <taxon>Pterygota</taxon>
        <taxon>Neoptera</taxon>
        <taxon>Endopterygota</taxon>
        <taxon>Diptera</taxon>
        <taxon>Brachycera</taxon>
        <taxon>Muscomorpha</taxon>
        <taxon>Ephydroidea</taxon>
        <taxon>Drosophilidae</taxon>
        <taxon>Drosophila</taxon>
    </lineage>
</organism>
<evidence type="ECO:0000313" key="2">
    <source>
        <dbReference type="EMBL" id="ALC49642.1"/>
    </source>
</evidence>
<sequence length="85" mass="9080">MEPATATATPIEAAAAEPEQQAAEEPAAAEIAEIAESAGEPTKPLEQQIQQQQIAFRNRRNPITGDGINIYKLFQTRKPAGHTGV</sequence>
<keyword evidence="3" id="KW-1185">Reference proteome</keyword>
<evidence type="ECO:0000313" key="3">
    <source>
        <dbReference type="Proteomes" id="UP000494163"/>
    </source>
</evidence>